<dbReference type="OrthoDB" id="1722452at2759"/>
<dbReference type="AlphaFoldDB" id="A0A7J7LXV4"/>
<dbReference type="EMBL" id="JACGCM010001903">
    <property type="protein sequence ID" value="KAF6147453.1"/>
    <property type="molecule type" value="Genomic_DNA"/>
</dbReference>
<evidence type="ECO:0000313" key="1">
    <source>
        <dbReference type="EMBL" id="KAF6147453.1"/>
    </source>
</evidence>
<proteinExistence type="predicted"/>
<gene>
    <name evidence="1" type="ORF">GIB67_022113</name>
</gene>
<protein>
    <submittedName>
        <fullName evidence="1">Uncharacterized protein</fullName>
    </submittedName>
</protein>
<name>A0A7J7LXV4_9MAGN</name>
<reference evidence="1 2" key="1">
    <citation type="journal article" date="2020" name="IScience">
        <title>Genome Sequencing of the Endangered Kingdonia uniflora (Circaeasteraceae, Ranunculales) Reveals Potential Mechanisms of Evolutionary Specialization.</title>
        <authorList>
            <person name="Sun Y."/>
            <person name="Deng T."/>
            <person name="Zhang A."/>
            <person name="Moore M.J."/>
            <person name="Landis J.B."/>
            <person name="Lin N."/>
            <person name="Zhang H."/>
            <person name="Zhang X."/>
            <person name="Huang J."/>
            <person name="Zhang X."/>
            <person name="Sun H."/>
            <person name="Wang H."/>
        </authorList>
    </citation>
    <scope>NUCLEOTIDE SEQUENCE [LARGE SCALE GENOMIC DNA]</scope>
    <source>
        <strain evidence="1">TB1705</strain>
        <tissue evidence="1">Leaf</tissue>
    </source>
</reference>
<evidence type="ECO:0000313" key="2">
    <source>
        <dbReference type="Proteomes" id="UP000541444"/>
    </source>
</evidence>
<accession>A0A7J7LXV4</accession>
<sequence length="57" mass="6481">MDNRVINGRGPSPFSIHGELRHRSGALLLDQEKRTSYAQLYIYDSSVALNEHAERNP</sequence>
<organism evidence="1 2">
    <name type="scientific">Kingdonia uniflora</name>
    <dbReference type="NCBI Taxonomy" id="39325"/>
    <lineage>
        <taxon>Eukaryota</taxon>
        <taxon>Viridiplantae</taxon>
        <taxon>Streptophyta</taxon>
        <taxon>Embryophyta</taxon>
        <taxon>Tracheophyta</taxon>
        <taxon>Spermatophyta</taxon>
        <taxon>Magnoliopsida</taxon>
        <taxon>Ranunculales</taxon>
        <taxon>Circaeasteraceae</taxon>
        <taxon>Kingdonia</taxon>
    </lineage>
</organism>
<dbReference type="Proteomes" id="UP000541444">
    <property type="component" value="Unassembled WGS sequence"/>
</dbReference>
<comment type="caution">
    <text evidence="1">The sequence shown here is derived from an EMBL/GenBank/DDBJ whole genome shotgun (WGS) entry which is preliminary data.</text>
</comment>
<keyword evidence="2" id="KW-1185">Reference proteome</keyword>